<dbReference type="PANTHER" id="PTHR46108:SF4">
    <property type="entry name" value="BLUE CHEESE"/>
    <property type="match status" value="1"/>
</dbReference>
<reference evidence="2 3" key="1">
    <citation type="submission" date="2018-11" db="EMBL/GenBank/DDBJ databases">
        <authorList>
            <consortium name="Pathogen Informatics"/>
        </authorList>
    </citation>
    <scope>NUCLEOTIDE SEQUENCE [LARGE SCALE GENOMIC DNA]</scope>
</reference>
<accession>A0A3P7LNF7</accession>
<protein>
    <submittedName>
        <fullName evidence="2">Uncharacterized protein</fullName>
    </submittedName>
</protein>
<proteinExistence type="predicted"/>
<gene>
    <name evidence="2" type="ORF">DILT_LOCUS8304</name>
</gene>
<evidence type="ECO:0000313" key="2">
    <source>
        <dbReference type="EMBL" id="VDN12473.1"/>
    </source>
</evidence>
<keyword evidence="1" id="KW-0853">WD repeat</keyword>
<dbReference type="OrthoDB" id="10018316at2759"/>
<keyword evidence="3" id="KW-1185">Reference proteome</keyword>
<dbReference type="Proteomes" id="UP000281553">
    <property type="component" value="Unassembled WGS sequence"/>
</dbReference>
<evidence type="ECO:0000313" key="3">
    <source>
        <dbReference type="Proteomes" id="UP000281553"/>
    </source>
</evidence>
<organism evidence="2 3">
    <name type="scientific">Dibothriocephalus latus</name>
    <name type="common">Fish tapeworm</name>
    <name type="synonym">Diphyllobothrium latum</name>
    <dbReference type="NCBI Taxonomy" id="60516"/>
    <lineage>
        <taxon>Eukaryota</taxon>
        <taxon>Metazoa</taxon>
        <taxon>Spiralia</taxon>
        <taxon>Lophotrochozoa</taxon>
        <taxon>Platyhelminthes</taxon>
        <taxon>Cestoda</taxon>
        <taxon>Eucestoda</taxon>
        <taxon>Diphyllobothriidea</taxon>
        <taxon>Diphyllobothriidae</taxon>
        <taxon>Dibothriocephalus</taxon>
    </lineage>
</organism>
<feature type="non-terminal residue" evidence="2">
    <location>
        <position position="231"/>
    </location>
</feature>
<sequence length="231" mass="25197">MSELSGVPTVYLDICLIFRYLIAMATDSFDKHSLDPDQPPRDSDPFAVYEAPGTSPKGIASSLTAQRRFFASSPLIVHSGAVLVILRLLPSIIEPPKTSKITAVALQRFGLELVRAVMSTERSQQILCDTDMPRILLTNFRPALASVEHPLHDYVSLLFGLLTAHSLTPRDFRDFLRLSGSFCEHAKAQTGSAQSVVKGVPGSRHSLIFESHDGLPLLTNSQLAKSATALE</sequence>
<dbReference type="PANTHER" id="PTHR46108">
    <property type="entry name" value="BLUE CHEESE"/>
    <property type="match status" value="1"/>
</dbReference>
<name>A0A3P7LNF7_DIBLA</name>
<dbReference type="AlphaFoldDB" id="A0A3P7LNF7"/>
<dbReference type="EMBL" id="UYRU01053992">
    <property type="protein sequence ID" value="VDN12473.1"/>
    <property type="molecule type" value="Genomic_DNA"/>
</dbReference>
<dbReference type="InterPro" id="IPR051944">
    <property type="entry name" value="BEACH_domain_protein"/>
</dbReference>
<evidence type="ECO:0000256" key="1">
    <source>
        <dbReference type="ARBA" id="ARBA00022574"/>
    </source>
</evidence>